<dbReference type="KEGG" id="sman:C12CBH8_14770"/>
<accession>A0A7I8D1Z4</accession>
<proteinExistence type="predicted"/>
<organism evidence="1 2">
    <name type="scientific">Solibaculum mannosilyticum</name>
    <dbReference type="NCBI Taxonomy" id="2780922"/>
    <lineage>
        <taxon>Bacteria</taxon>
        <taxon>Bacillati</taxon>
        <taxon>Bacillota</taxon>
        <taxon>Clostridia</taxon>
        <taxon>Eubacteriales</taxon>
        <taxon>Oscillospiraceae</taxon>
        <taxon>Solibaculum</taxon>
    </lineage>
</organism>
<keyword evidence="2" id="KW-1185">Reference proteome</keyword>
<reference evidence="2" key="1">
    <citation type="submission" date="2020-07" db="EMBL/GenBank/DDBJ databases">
        <title>Complete genome sequencing of Clostridia bacterium strain 12CBH8.</title>
        <authorList>
            <person name="Sakamoto M."/>
            <person name="Murakami T."/>
            <person name="Mori H."/>
        </authorList>
    </citation>
    <scope>NUCLEOTIDE SEQUENCE [LARGE SCALE GENOMIC DNA]</scope>
    <source>
        <strain evidence="2">12CBH8</strain>
    </source>
</reference>
<name>A0A7I8D1Z4_9FIRM</name>
<sequence length="29" mass="3002">MLWNLLCLVLGVCLGVSLTAILVGGRDDG</sequence>
<dbReference type="Proteomes" id="UP000593890">
    <property type="component" value="Chromosome"/>
</dbReference>
<gene>
    <name evidence="1" type="ORF">C12CBH8_14770</name>
</gene>
<dbReference type="EMBL" id="AP023321">
    <property type="protein sequence ID" value="BCI60838.1"/>
    <property type="molecule type" value="Genomic_DNA"/>
</dbReference>
<protein>
    <submittedName>
        <fullName evidence="1">Uncharacterized protein</fullName>
    </submittedName>
</protein>
<evidence type="ECO:0000313" key="1">
    <source>
        <dbReference type="EMBL" id="BCI60838.1"/>
    </source>
</evidence>
<evidence type="ECO:0000313" key="2">
    <source>
        <dbReference type="Proteomes" id="UP000593890"/>
    </source>
</evidence>
<dbReference type="AlphaFoldDB" id="A0A7I8D1Z4"/>